<dbReference type="AlphaFoldDB" id="A0A2P2N417"/>
<evidence type="ECO:0000313" key="1">
    <source>
        <dbReference type="EMBL" id="MBX37214.1"/>
    </source>
</evidence>
<name>A0A2P2N417_RHIMU</name>
<organism evidence="1">
    <name type="scientific">Rhizophora mucronata</name>
    <name type="common">Asiatic mangrove</name>
    <dbReference type="NCBI Taxonomy" id="61149"/>
    <lineage>
        <taxon>Eukaryota</taxon>
        <taxon>Viridiplantae</taxon>
        <taxon>Streptophyta</taxon>
        <taxon>Embryophyta</taxon>
        <taxon>Tracheophyta</taxon>
        <taxon>Spermatophyta</taxon>
        <taxon>Magnoliopsida</taxon>
        <taxon>eudicotyledons</taxon>
        <taxon>Gunneridae</taxon>
        <taxon>Pentapetalae</taxon>
        <taxon>rosids</taxon>
        <taxon>fabids</taxon>
        <taxon>Malpighiales</taxon>
        <taxon>Rhizophoraceae</taxon>
        <taxon>Rhizophora</taxon>
    </lineage>
</organism>
<accession>A0A2P2N417</accession>
<sequence>MQYKCHHCPDEIVNKGMVDIIKLNLLIKIGYRTEGHDRTESDCSAIAWTLSIQPNHTTLINKTTKILEEI</sequence>
<protein>
    <submittedName>
        <fullName evidence="1">Uncharacterized protein</fullName>
    </submittedName>
</protein>
<proteinExistence type="predicted"/>
<dbReference type="EMBL" id="GGEC01056730">
    <property type="protein sequence ID" value="MBX37214.1"/>
    <property type="molecule type" value="Transcribed_RNA"/>
</dbReference>
<reference evidence="1" key="1">
    <citation type="submission" date="2018-02" db="EMBL/GenBank/DDBJ databases">
        <title>Rhizophora mucronata_Transcriptome.</title>
        <authorList>
            <person name="Meera S.P."/>
            <person name="Sreeshan A."/>
            <person name="Augustine A."/>
        </authorList>
    </citation>
    <scope>NUCLEOTIDE SEQUENCE</scope>
    <source>
        <tissue evidence="1">Leaf</tissue>
    </source>
</reference>